<proteinExistence type="predicted"/>
<sequence length="565" mass="65560">MMRKERPRVLKAPSSKSLSSQLSFIQSIASAAGNESEKVEILERECKVRKIRLQDKKDKELWLHEYKHLNNTISRLEAEIDASLARFLDTGPTSRDTDILEDVIQNQTFTSDKLAQEEDRYRHLLAGLFVELHSETSDKTSSLERICRSLLEVQKLLNLDLKGIASVDMVQPELANLQVRTEPWVNYDDTVYSVRNLPWADRDLGKARMKQLISLEQGYTAQLNKIQNQVSLLFDSRLQQWSSEDVATLERLINTAKHLPHGRFPWILLSVKKAGLSKAKQDISNGYDTIVKLEYFRSEKERLCQAFQRDIDDFTADTLKILEESNDSILEVEKQMQDSSEQKAKSNDIAQRLTSLKKIKLEKIKQMEAEREKQMEKERYLSEMRADEERRIREMDKVRVDCYKKSKDLDKQATEMTRQKELKRQTLLKAAEIRKNKPKVEHRAELVELKKKARRQMEEEARQRRQALETQLAVIRAKVAVKVESDFDRLISPTISSQAQANQDKPLYTMTGFSDEQIMGDKRTRIAQALMKAGLHSNEYAKHILIGLSRTKRPDTLSQIQLKSE</sequence>
<dbReference type="EMBL" id="QEAM01000038">
    <property type="protein sequence ID" value="TPX49188.1"/>
    <property type="molecule type" value="Genomic_DNA"/>
</dbReference>
<feature type="coiled-coil region" evidence="2">
    <location>
        <begin position="322"/>
        <end position="377"/>
    </location>
</feature>
<organism evidence="4 6">
    <name type="scientific">Synchytrium endobioticum</name>
    <dbReference type="NCBI Taxonomy" id="286115"/>
    <lineage>
        <taxon>Eukaryota</taxon>
        <taxon>Fungi</taxon>
        <taxon>Fungi incertae sedis</taxon>
        <taxon>Chytridiomycota</taxon>
        <taxon>Chytridiomycota incertae sedis</taxon>
        <taxon>Chytridiomycetes</taxon>
        <taxon>Synchytriales</taxon>
        <taxon>Synchytriaceae</taxon>
        <taxon>Synchytrium</taxon>
    </lineage>
</organism>
<comment type="caution">
    <text evidence="4">The sequence shown here is derived from an EMBL/GenBank/DDBJ whole genome shotgun (WGS) entry which is preliminary data.</text>
</comment>
<keyword evidence="1 2" id="KW-0175">Coiled coil</keyword>
<dbReference type="VEuPathDB" id="FungiDB:SeMB42_g04342"/>
<dbReference type="PANTHER" id="PTHR21549:SF1">
    <property type="entry name" value="COILED-COIL DOMAIN-CONTAINING PROTEIN 148"/>
    <property type="match status" value="1"/>
</dbReference>
<feature type="coiled-coil region" evidence="2">
    <location>
        <begin position="59"/>
        <end position="86"/>
    </location>
</feature>
<evidence type="ECO:0000313" key="4">
    <source>
        <dbReference type="EMBL" id="TPX49188.1"/>
    </source>
</evidence>
<name>A0A507DE92_9FUNG</name>
<evidence type="ECO:0000256" key="1">
    <source>
        <dbReference type="ARBA" id="ARBA00023054"/>
    </source>
</evidence>
<dbReference type="Proteomes" id="UP000320475">
    <property type="component" value="Unassembled WGS sequence"/>
</dbReference>
<dbReference type="AlphaFoldDB" id="A0A507DE92"/>
<protein>
    <submittedName>
        <fullName evidence="4">Uncharacterized protein</fullName>
    </submittedName>
</protein>
<gene>
    <name evidence="4" type="ORF">SeLEV6574_g01624</name>
    <name evidence="3" type="ORF">SeMB42_g04342</name>
</gene>
<dbReference type="EMBL" id="QEAN01000173">
    <property type="protein sequence ID" value="TPX44397.1"/>
    <property type="molecule type" value="Genomic_DNA"/>
</dbReference>
<dbReference type="OrthoDB" id="448087at2759"/>
<keyword evidence="5" id="KW-1185">Reference proteome</keyword>
<evidence type="ECO:0000313" key="3">
    <source>
        <dbReference type="EMBL" id="TPX44397.1"/>
    </source>
</evidence>
<accession>A0A507DE92</accession>
<dbReference type="PANTHER" id="PTHR21549">
    <property type="entry name" value="MUTATED IN BLADDER CANCER 1"/>
    <property type="match status" value="1"/>
</dbReference>
<feature type="coiled-coil region" evidence="2">
    <location>
        <begin position="439"/>
        <end position="478"/>
    </location>
</feature>
<dbReference type="Proteomes" id="UP000317494">
    <property type="component" value="Unassembled WGS sequence"/>
</dbReference>
<dbReference type="InterPro" id="IPR039902">
    <property type="entry name" value="CCDC148/CCDC112"/>
</dbReference>
<evidence type="ECO:0000313" key="6">
    <source>
        <dbReference type="Proteomes" id="UP000320475"/>
    </source>
</evidence>
<evidence type="ECO:0000313" key="5">
    <source>
        <dbReference type="Proteomes" id="UP000317494"/>
    </source>
</evidence>
<evidence type="ECO:0000256" key="2">
    <source>
        <dbReference type="SAM" id="Coils"/>
    </source>
</evidence>
<reference evidence="5 6" key="1">
    <citation type="journal article" date="2019" name="Sci. Rep.">
        <title>Comparative genomics of chytrid fungi reveal insights into the obligate biotrophic and pathogenic lifestyle of Synchytrium endobioticum.</title>
        <authorList>
            <person name="van de Vossenberg B.T.L.H."/>
            <person name="Warris S."/>
            <person name="Nguyen H.D.T."/>
            <person name="van Gent-Pelzer M.P.E."/>
            <person name="Joly D.L."/>
            <person name="van de Geest H.C."/>
            <person name="Bonants P.J.M."/>
            <person name="Smith D.S."/>
            <person name="Levesque C.A."/>
            <person name="van der Lee T.A.J."/>
        </authorList>
    </citation>
    <scope>NUCLEOTIDE SEQUENCE [LARGE SCALE GENOMIC DNA]</scope>
    <source>
        <strain evidence="4 6">LEV6574</strain>
        <strain evidence="3 5">MB42</strain>
    </source>
</reference>